<reference evidence="5" key="1">
    <citation type="journal article" date="2017" name="Front. Plant Sci.">
        <title>Climate Clever Clovers: New Paradigm to Reduce the Environmental Footprint of Ruminants by Breeding Low Methanogenic Forages Utilizing Haplotype Variation.</title>
        <authorList>
            <person name="Kaur P."/>
            <person name="Appels R."/>
            <person name="Bayer P.E."/>
            <person name="Keeble-Gagnere G."/>
            <person name="Wang J."/>
            <person name="Hirakawa H."/>
            <person name="Shirasawa K."/>
            <person name="Vercoe P."/>
            <person name="Stefanova K."/>
            <person name="Durmic Z."/>
            <person name="Nichols P."/>
            <person name="Revell C."/>
            <person name="Isobe S.N."/>
            <person name="Edwards D."/>
            <person name="Erskine W."/>
        </authorList>
    </citation>
    <scope>NUCLEOTIDE SEQUENCE [LARGE SCALE GENOMIC DNA]</scope>
    <source>
        <strain evidence="5">cv. Daliak</strain>
    </source>
</reference>
<comment type="similarity">
    <text evidence="1">Belongs to the leguminous lectin family.</text>
</comment>
<dbReference type="Gene3D" id="2.60.120.200">
    <property type="match status" value="1"/>
</dbReference>
<protein>
    <recommendedName>
        <fullName evidence="3">Legume lectin domain-containing protein</fullName>
    </recommendedName>
</protein>
<feature type="domain" description="Legume lectin" evidence="3">
    <location>
        <begin position="10"/>
        <end position="199"/>
    </location>
</feature>
<evidence type="ECO:0000256" key="2">
    <source>
        <dbReference type="ARBA" id="ARBA00022734"/>
    </source>
</evidence>
<evidence type="ECO:0000256" key="1">
    <source>
        <dbReference type="ARBA" id="ARBA00007606"/>
    </source>
</evidence>
<evidence type="ECO:0000313" key="4">
    <source>
        <dbReference type="EMBL" id="GAU27780.1"/>
    </source>
</evidence>
<dbReference type="OrthoDB" id="4062651at2759"/>
<dbReference type="GO" id="GO:0009610">
    <property type="term" value="P:response to symbiotic fungus"/>
    <property type="evidence" value="ECO:0007669"/>
    <property type="project" value="UniProtKB-ARBA"/>
</dbReference>
<name>A0A2Z6MVP1_TRISU</name>
<organism evidence="4 5">
    <name type="scientific">Trifolium subterraneum</name>
    <name type="common">Subterranean clover</name>
    <dbReference type="NCBI Taxonomy" id="3900"/>
    <lineage>
        <taxon>Eukaryota</taxon>
        <taxon>Viridiplantae</taxon>
        <taxon>Streptophyta</taxon>
        <taxon>Embryophyta</taxon>
        <taxon>Tracheophyta</taxon>
        <taxon>Spermatophyta</taxon>
        <taxon>Magnoliopsida</taxon>
        <taxon>eudicotyledons</taxon>
        <taxon>Gunneridae</taxon>
        <taxon>Pentapetalae</taxon>
        <taxon>rosids</taxon>
        <taxon>fabids</taxon>
        <taxon>Fabales</taxon>
        <taxon>Fabaceae</taxon>
        <taxon>Papilionoideae</taxon>
        <taxon>50 kb inversion clade</taxon>
        <taxon>NPAAA clade</taxon>
        <taxon>Hologalegina</taxon>
        <taxon>IRL clade</taxon>
        <taxon>Trifolieae</taxon>
        <taxon>Trifolium</taxon>
    </lineage>
</organism>
<dbReference type="EMBL" id="DF973361">
    <property type="protein sequence ID" value="GAU27780.1"/>
    <property type="molecule type" value="Genomic_DNA"/>
</dbReference>
<dbReference type="GO" id="GO:0030246">
    <property type="term" value="F:carbohydrate binding"/>
    <property type="evidence" value="ECO:0007669"/>
    <property type="project" value="UniProtKB-KW"/>
</dbReference>
<accession>A0A2Z6MVP1</accession>
<proteinExistence type="inferred from homology"/>
<dbReference type="InterPro" id="IPR050258">
    <property type="entry name" value="Leguminous_Lectin"/>
</dbReference>
<dbReference type="AlphaFoldDB" id="A0A2Z6MVP1"/>
<dbReference type="InterPro" id="IPR013320">
    <property type="entry name" value="ConA-like_dom_sf"/>
</dbReference>
<dbReference type="PANTHER" id="PTHR32401:SF47">
    <property type="entry name" value="LEGUME LECTIN DOMAIN-CONTAINING PROTEIN"/>
    <property type="match status" value="1"/>
</dbReference>
<dbReference type="PANTHER" id="PTHR32401">
    <property type="entry name" value="CONCANAVALIN A-LIKE LECTIN FAMILY PROTEIN"/>
    <property type="match status" value="1"/>
</dbReference>
<sequence>MFFTFPSNSIHFQFSRFIPGDPNIVYQGAAAPIDGKVDFNINKDYSCQVGRAIYAKRVLLWDSKTGQLPNFTTHFTFIIDTPNQNHTPGDGFSFFFGPFGIDIPPNSSSALLGLFNATTLNSTDNHIVHVEFDSFSNSERGEMGQHVGINENSIYSSIWTPWNALLHSKDTAEDFLLQQVPLEKSTSFYRGNSAQIWIKVMMMMIH</sequence>
<evidence type="ECO:0000313" key="5">
    <source>
        <dbReference type="Proteomes" id="UP000242715"/>
    </source>
</evidence>
<keyword evidence="5" id="KW-1185">Reference proteome</keyword>
<evidence type="ECO:0000259" key="3">
    <source>
        <dbReference type="Pfam" id="PF00139"/>
    </source>
</evidence>
<dbReference type="SUPFAM" id="SSF49899">
    <property type="entry name" value="Concanavalin A-like lectins/glucanases"/>
    <property type="match status" value="1"/>
</dbReference>
<keyword evidence="2" id="KW-0430">Lectin</keyword>
<dbReference type="Pfam" id="PF00139">
    <property type="entry name" value="Lectin_legB"/>
    <property type="match status" value="1"/>
</dbReference>
<dbReference type="InterPro" id="IPR001220">
    <property type="entry name" value="Legume_lectin_dom"/>
</dbReference>
<dbReference type="Proteomes" id="UP000242715">
    <property type="component" value="Unassembled WGS sequence"/>
</dbReference>
<gene>
    <name evidence="4" type="ORF">TSUD_215910</name>
</gene>